<dbReference type="Pfam" id="PF02931">
    <property type="entry name" value="Neur_chan_LBD"/>
    <property type="match status" value="1"/>
</dbReference>
<dbReference type="AlphaFoldDB" id="A0A0D8XT91"/>
<evidence type="ECO:0000256" key="2">
    <source>
        <dbReference type="ARBA" id="ARBA00022475"/>
    </source>
</evidence>
<accession>A0A0D8XT91</accession>
<proteinExistence type="predicted"/>
<evidence type="ECO:0000313" key="12">
    <source>
        <dbReference type="EMBL" id="KJH47828.1"/>
    </source>
</evidence>
<gene>
    <name evidence="12" type="ORF">DICVIV_06074</name>
</gene>
<dbReference type="InterPro" id="IPR036734">
    <property type="entry name" value="Neur_chan_lig-bd_sf"/>
</dbReference>
<keyword evidence="7" id="KW-0675">Receptor</keyword>
<dbReference type="OrthoDB" id="5860239at2759"/>
<keyword evidence="9" id="KW-0407">Ion channel</keyword>
<keyword evidence="3" id="KW-0812">Transmembrane</keyword>
<evidence type="ECO:0000256" key="10">
    <source>
        <dbReference type="ARBA" id="ARBA00034099"/>
    </source>
</evidence>
<evidence type="ECO:0000256" key="9">
    <source>
        <dbReference type="ARBA" id="ARBA00023303"/>
    </source>
</evidence>
<evidence type="ECO:0000259" key="11">
    <source>
        <dbReference type="Pfam" id="PF02931"/>
    </source>
</evidence>
<evidence type="ECO:0000256" key="5">
    <source>
        <dbReference type="ARBA" id="ARBA00023065"/>
    </source>
</evidence>
<comment type="subcellular location">
    <subcellularLocation>
        <location evidence="10">Synaptic cell membrane</location>
        <topology evidence="10">Multi-pass membrane protein</topology>
    </subcellularLocation>
</comment>
<evidence type="ECO:0000256" key="4">
    <source>
        <dbReference type="ARBA" id="ARBA00023018"/>
    </source>
</evidence>
<dbReference type="GO" id="GO:0022848">
    <property type="term" value="F:acetylcholine-gated monoatomic cation-selective channel activity"/>
    <property type="evidence" value="ECO:0007669"/>
    <property type="project" value="InterPro"/>
</dbReference>
<dbReference type="PRINTS" id="PR00254">
    <property type="entry name" value="NICOTINICR"/>
</dbReference>
<organism evidence="12 13">
    <name type="scientific">Dictyocaulus viviparus</name>
    <name type="common">Bovine lungworm</name>
    <dbReference type="NCBI Taxonomy" id="29172"/>
    <lineage>
        <taxon>Eukaryota</taxon>
        <taxon>Metazoa</taxon>
        <taxon>Ecdysozoa</taxon>
        <taxon>Nematoda</taxon>
        <taxon>Chromadorea</taxon>
        <taxon>Rhabditida</taxon>
        <taxon>Rhabditina</taxon>
        <taxon>Rhabditomorpha</taxon>
        <taxon>Strongyloidea</taxon>
        <taxon>Metastrongylidae</taxon>
        <taxon>Dictyocaulus</taxon>
    </lineage>
</organism>
<dbReference type="SUPFAM" id="SSF63712">
    <property type="entry name" value="Nicotinic receptor ligand binding domain-like"/>
    <property type="match status" value="1"/>
</dbReference>
<dbReference type="GO" id="GO:0045211">
    <property type="term" value="C:postsynaptic membrane"/>
    <property type="evidence" value="ECO:0007669"/>
    <property type="project" value="InterPro"/>
</dbReference>
<evidence type="ECO:0000313" key="13">
    <source>
        <dbReference type="Proteomes" id="UP000053766"/>
    </source>
</evidence>
<evidence type="ECO:0000256" key="3">
    <source>
        <dbReference type="ARBA" id="ARBA00022692"/>
    </source>
</evidence>
<dbReference type="Gene3D" id="2.70.170.10">
    <property type="entry name" value="Neurotransmitter-gated ion-channel ligand-binding domain"/>
    <property type="match status" value="1"/>
</dbReference>
<protein>
    <submittedName>
        <fullName evidence="12">Neurotransmitter-gated ion-channel ligand binding domain protein</fullName>
    </submittedName>
</protein>
<dbReference type="PANTHER" id="PTHR18945">
    <property type="entry name" value="NEUROTRANSMITTER GATED ION CHANNEL"/>
    <property type="match status" value="1"/>
</dbReference>
<keyword evidence="1" id="KW-0813">Transport</keyword>
<evidence type="ECO:0000256" key="7">
    <source>
        <dbReference type="ARBA" id="ARBA00023170"/>
    </source>
</evidence>
<evidence type="ECO:0000256" key="1">
    <source>
        <dbReference type="ARBA" id="ARBA00022448"/>
    </source>
</evidence>
<keyword evidence="8" id="KW-1071">Ligand-gated ion channel</keyword>
<name>A0A0D8XT91_DICVI</name>
<sequence length="172" mass="20213">MITVNTVPANFLIFLFRTPLMEEMSKSFTIERRWNGKALSFVDCNDWRGADFGEFDDNEERLVIDLFRDYNSFIRPVQNVSSPPVTVDFGVALILLINVDEKNQILQTNVWLTMKWNDFQLRWNPLDYGNITNLHVPPDRVWLPDIVLFNNYSQFSASTRQHFSQASFLIDR</sequence>
<dbReference type="InterPro" id="IPR002394">
    <property type="entry name" value="Nicotinic_acetylcholine_rcpt"/>
</dbReference>
<dbReference type="STRING" id="29172.A0A0D8XT91"/>
<dbReference type="GO" id="GO:0004888">
    <property type="term" value="F:transmembrane signaling receptor activity"/>
    <property type="evidence" value="ECO:0007669"/>
    <property type="project" value="InterPro"/>
</dbReference>
<keyword evidence="5" id="KW-0406">Ion transport</keyword>
<keyword evidence="13" id="KW-1185">Reference proteome</keyword>
<keyword evidence="6" id="KW-0472">Membrane</keyword>
<reference evidence="12 13" key="1">
    <citation type="submission" date="2013-11" db="EMBL/GenBank/DDBJ databases">
        <title>Draft genome of the bovine lungworm Dictyocaulus viviparus.</title>
        <authorList>
            <person name="Mitreva M."/>
        </authorList>
    </citation>
    <scope>NUCLEOTIDE SEQUENCE [LARGE SCALE GENOMIC DNA]</scope>
    <source>
        <strain evidence="12 13">HannoverDv2000</strain>
    </source>
</reference>
<dbReference type="Proteomes" id="UP000053766">
    <property type="component" value="Unassembled WGS sequence"/>
</dbReference>
<evidence type="ECO:0000256" key="8">
    <source>
        <dbReference type="ARBA" id="ARBA00023286"/>
    </source>
</evidence>
<reference evidence="13" key="2">
    <citation type="journal article" date="2016" name="Sci. Rep.">
        <title>Dictyocaulus viviparus genome, variome and transcriptome elucidate lungworm biology and support future intervention.</title>
        <authorList>
            <person name="McNulty S.N."/>
            <person name="Strube C."/>
            <person name="Rosa B.A."/>
            <person name="Martin J.C."/>
            <person name="Tyagi R."/>
            <person name="Choi Y.J."/>
            <person name="Wang Q."/>
            <person name="Hallsworth Pepin K."/>
            <person name="Zhang X."/>
            <person name="Ozersky P."/>
            <person name="Wilson R.K."/>
            <person name="Sternberg P.W."/>
            <person name="Gasser R.B."/>
            <person name="Mitreva M."/>
        </authorList>
    </citation>
    <scope>NUCLEOTIDE SEQUENCE [LARGE SCALE GENOMIC DNA]</scope>
    <source>
        <strain evidence="13">HannoverDv2000</strain>
    </source>
</reference>
<dbReference type="InterPro" id="IPR006201">
    <property type="entry name" value="Neur_channel"/>
</dbReference>
<dbReference type="InterPro" id="IPR006202">
    <property type="entry name" value="Neur_chan_lig-bd"/>
</dbReference>
<keyword evidence="2" id="KW-1003">Cell membrane</keyword>
<dbReference type="EMBL" id="KN716291">
    <property type="protein sequence ID" value="KJH47828.1"/>
    <property type="molecule type" value="Genomic_DNA"/>
</dbReference>
<evidence type="ECO:0000256" key="6">
    <source>
        <dbReference type="ARBA" id="ARBA00023136"/>
    </source>
</evidence>
<feature type="domain" description="Neurotransmitter-gated ion-channel ligand-binding" evidence="11">
    <location>
        <begin position="59"/>
        <end position="161"/>
    </location>
</feature>
<keyword evidence="4" id="KW-0770">Synapse</keyword>